<evidence type="ECO:0000313" key="1">
    <source>
        <dbReference type="EMBL" id="QHT29610.1"/>
    </source>
</evidence>
<proteinExistence type="predicted"/>
<reference evidence="1" key="1">
    <citation type="journal article" date="2020" name="Nature">
        <title>Giant virus diversity and host interactions through global metagenomics.</title>
        <authorList>
            <person name="Schulz F."/>
            <person name="Roux S."/>
            <person name="Paez-Espino D."/>
            <person name="Jungbluth S."/>
            <person name="Walsh D.A."/>
            <person name="Denef V.J."/>
            <person name="McMahon K.D."/>
            <person name="Konstantinidis K.T."/>
            <person name="Eloe-Fadrosh E.A."/>
            <person name="Kyrpides N.C."/>
            <person name="Woyke T."/>
        </authorList>
    </citation>
    <scope>NUCLEOTIDE SEQUENCE</scope>
    <source>
        <strain evidence="1">GVMAG-M-3300005589-24</strain>
    </source>
</reference>
<name>A0A6C0EMP6_9ZZZZ</name>
<protein>
    <submittedName>
        <fullName evidence="1">Uncharacterized protein</fullName>
    </submittedName>
</protein>
<organism evidence="1">
    <name type="scientific">viral metagenome</name>
    <dbReference type="NCBI Taxonomy" id="1070528"/>
    <lineage>
        <taxon>unclassified sequences</taxon>
        <taxon>metagenomes</taxon>
        <taxon>organismal metagenomes</taxon>
    </lineage>
</organism>
<dbReference type="AlphaFoldDB" id="A0A6C0EMP6"/>
<accession>A0A6C0EMP6</accession>
<dbReference type="EMBL" id="MN738879">
    <property type="protein sequence ID" value="QHT29610.1"/>
    <property type="molecule type" value="Genomic_DNA"/>
</dbReference>
<sequence length="153" mass="17527">MSEVDYLRHVYNTLDVKQQIQAYKSYSGVVPKNYFMFLCTNCGEDIVTNLCTQCAKPLCFNCKYICSSLRFSLCKDHFAMCPLCNVGCVCVLCRKFSAEYTCTVCSENYEVSFSCGCCLPEDDSCMICAKRMNFITKERLDDDEDGDEEEEDF</sequence>